<dbReference type="Proteomes" id="UP001634393">
    <property type="component" value="Unassembled WGS sequence"/>
</dbReference>
<proteinExistence type="predicted"/>
<dbReference type="AlphaFoldDB" id="A0ABD3SY35"/>
<comment type="caution">
    <text evidence="1">The sequence shown here is derived from an EMBL/GenBank/DDBJ whole genome shotgun (WGS) entry which is preliminary data.</text>
</comment>
<reference evidence="1 2" key="1">
    <citation type="submission" date="2024-12" db="EMBL/GenBank/DDBJ databases">
        <title>The unique morphological basis and parallel evolutionary history of personate flowers in Penstemon.</title>
        <authorList>
            <person name="Depatie T.H."/>
            <person name="Wessinger C.A."/>
        </authorList>
    </citation>
    <scope>NUCLEOTIDE SEQUENCE [LARGE SCALE GENOMIC DNA]</scope>
    <source>
        <strain evidence="1">WTNN_2</strain>
        <tissue evidence="1">Leaf</tissue>
    </source>
</reference>
<evidence type="ECO:0000313" key="1">
    <source>
        <dbReference type="EMBL" id="KAL3829551.1"/>
    </source>
</evidence>
<name>A0ABD3SY35_9LAMI</name>
<dbReference type="PANTHER" id="PTHR35737:SF1">
    <property type="entry name" value="CRYPTIC LOCI REGULATOR"/>
    <property type="match status" value="1"/>
</dbReference>
<keyword evidence="2" id="KW-1185">Reference proteome</keyword>
<dbReference type="EMBL" id="JBJXBP010000005">
    <property type="protein sequence ID" value="KAL3829551.1"/>
    <property type="molecule type" value="Genomic_DNA"/>
</dbReference>
<organism evidence="1 2">
    <name type="scientific">Penstemon smallii</name>
    <dbReference type="NCBI Taxonomy" id="265156"/>
    <lineage>
        <taxon>Eukaryota</taxon>
        <taxon>Viridiplantae</taxon>
        <taxon>Streptophyta</taxon>
        <taxon>Embryophyta</taxon>
        <taxon>Tracheophyta</taxon>
        <taxon>Spermatophyta</taxon>
        <taxon>Magnoliopsida</taxon>
        <taxon>eudicotyledons</taxon>
        <taxon>Gunneridae</taxon>
        <taxon>Pentapetalae</taxon>
        <taxon>asterids</taxon>
        <taxon>lamiids</taxon>
        <taxon>Lamiales</taxon>
        <taxon>Plantaginaceae</taxon>
        <taxon>Cheloneae</taxon>
        <taxon>Penstemon</taxon>
    </lineage>
</organism>
<accession>A0ABD3SY35</accession>
<dbReference type="PANTHER" id="PTHR35737">
    <property type="entry name" value="CRYPTIC LOCI REGULATOR"/>
    <property type="match status" value="1"/>
</dbReference>
<evidence type="ECO:0000313" key="2">
    <source>
        <dbReference type="Proteomes" id="UP001634393"/>
    </source>
</evidence>
<protein>
    <submittedName>
        <fullName evidence="1">Uncharacterized protein</fullName>
    </submittedName>
</protein>
<sequence length="174" mass="19676">MAVGADYEYPDEWKLVNDDGFVHKRKKRQCTDLISAALPPPPDSALERKLRRARKKRSLLKLRDKYSKEIIQWELLSTTLKGMEHNAQIQQTTPFDEISNSEELSASKSTCTRLVNDLLSQVEAQEAIIGDISNLCDVAEALCNAHHKRLNQQFSDLSIWEPSPDELVAALGET</sequence>
<gene>
    <name evidence="1" type="ORF">ACJIZ3_018353</name>
</gene>